<dbReference type="Proteomes" id="UP001234178">
    <property type="component" value="Unassembled WGS sequence"/>
</dbReference>
<organism evidence="1 2">
    <name type="scientific">Daphnia magna</name>
    <dbReference type="NCBI Taxonomy" id="35525"/>
    <lineage>
        <taxon>Eukaryota</taxon>
        <taxon>Metazoa</taxon>
        <taxon>Ecdysozoa</taxon>
        <taxon>Arthropoda</taxon>
        <taxon>Crustacea</taxon>
        <taxon>Branchiopoda</taxon>
        <taxon>Diplostraca</taxon>
        <taxon>Cladocera</taxon>
        <taxon>Anomopoda</taxon>
        <taxon>Daphniidae</taxon>
        <taxon>Daphnia</taxon>
    </lineage>
</organism>
<reference evidence="1 2" key="1">
    <citation type="journal article" date="2023" name="Nucleic Acids Res.">
        <title>The hologenome of Daphnia magna reveals possible DNA methylation and microbiome-mediated evolution of the host genome.</title>
        <authorList>
            <person name="Chaturvedi A."/>
            <person name="Li X."/>
            <person name="Dhandapani V."/>
            <person name="Marshall H."/>
            <person name="Kissane S."/>
            <person name="Cuenca-Cambronero M."/>
            <person name="Asole G."/>
            <person name="Calvet F."/>
            <person name="Ruiz-Romero M."/>
            <person name="Marangio P."/>
            <person name="Guigo R."/>
            <person name="Rago D."/>
            <person name="Mirbahai L."/>
            <person name="Eastwood N."/>
            <person name="Colbourne J.K."/>
            <person name="Zhou J."/>
            <person name="Mallon E."/>
            <person name="Orsini L."/>
        </authorList>
    </citation>
    <scope>NUCLEOTIDE SEQUENCE [LARGE SCALE GENOMIC DNA]</scope>
    <source>
        <strain evidence="1">LRV0_1</strain>
    </source>
</reference>
<sequence length="116" mass="13469">MWRALQDPPQNIYFTTLSPSKNGGIYNISQPIAATYISSPSIRTAFARYLASMLLKPPSVQRIALKELPKMNMFFLTTLDQLERRTVYFKYAFNPEKFEVKLEKRPQSIDFADKNI</sequence>
<protein>
    <submittedName>
        <fullName evidence="1">Uncharacterized protein</fullName>
    </submittedName>
</protein>
<comment type="caution">
    <text evidence="1">The sequence shown here is derived from an EMBL/GenBank/DDBJ whole genome shotgun (WGS) entry which is preliminary data.</text>
</comment>
<accession>A0ABR0AIB3</accession>
<name>A0ABR0AIB3_9CRUS</name>
<keyword evidence="2" id="KW-1185">Reference proteome</keyword>
<gene>
    <name evidence="1" type="ORF">OUZ56_010362</name>
</gene>
<dbReference type="EMBL" id="JAOYFB010000037">
    <property type="protein sequence ID" value="KAK4024867.1"/>
    <property type="molecule type" value="Genomic_DNA"/>
</dbReference>
<evidence type="ECO:0000313" key="1">
    <source>
        <dbReference type="EMBL" id="KAK4024867.1"/>
    </source>
</evidence>
<proteinExistence type="predicted"/>
<evidence type="ECO:0000313" key="2">
    <source>
        <dbReference type="Proteomes" id="UP001234178"/>
    </source>
</evidence>